<evidence type="ECO:0000313" key="2">
    <source>
        <dbReference type="Proteomes" id="UP001227268"/>
    </source>
</evidence>
<proteinExistence type="predicted"/>
<sequence>MAESLKNTATTGTSSLLAVGQAGLAGIKNVPSTVNDALGTALSQAHSTSSQSQAAHPYVNADVIVIGAGISGLAAAKELVQRGNRVIVLEARDRIGGRIDSRVIGPQPGAKEHAVRVDMGASFIHGKYDNPIFDLAQELDIKVHYTSPEGEMRILDADGQVDENTANRLGYNVSHTFFDASRSYAQNNDPSPGESLASYVFAKSSPLFDGLDELEIKSATDQDRQPPNLRWKAKTLGRSFSGWTGADLEDVALKWWGFERDTMGPDGMVSSGSYHKVVDHLEDLTTTHAASKGEMKLGEKVESIRWDSDRDLVEVTVSKQGTDAVSPLESRSYTASKVICTLPLGVLQQRPPAFEPQLPPRKQRAIRALGYGLLSKIAVRYDKAWWKDSNKATSYFILPRQRNVTETMPPCSPELKKSLKPQGLMVQNFITIDGSAQLVMFLGADYGQAMEQADHEQCIQWAHALFKRYLSPDASNTEIPLPIGAVASSWSTDPYSFNSYTYIPSKPDSKDGLPVTPLDIAEFAVPVWSGALGFAGEHTHPDRYASVHGAYESGIREAKRVAIALDMHRKGEE</sequence>
<name>A0ACC2WC76_9TREE</name>
<reference evidence="1" key="1">
    <citation type="submission" date="2023-04" db="EMBL/GenBank/DDBJ databases">
        <title>Draft Genome sequencing of Naganishia species isolated from polar environments using Oxford Nanopore Technology.</title>
        <authorList>
            <person name="Leo P."/>
            <person name="Venkateswaran K."/>
        </authorList>
    </citation>
    <scope>NUCLEOTIDE SEQUENCE</scope>
    <source>
        <strain evidence="1">MNA-CCFEE 5423</strain>
    </source>
</reference>
<dbReference type="EMBL" id="JASBWT010000001">
    <property type="protein sequence ID" value="KAJ9109078.1"/>
    <property type="molecule type" value="Genomic_DNA"/>
</dbReference>
<keyword evidence="2" id="KW-1185">Reference proteome</keyword>
<protein>
    <submittedName>
        <fullName evidence="1">Uncharacterized protein</fullName>
    </submittedName>
</protein>
<comment type="caution">
    <text evidence="1">The sequence shown here is derived from an EMBL/GenBank/DDBJ whole genome shotgun (WGS) entry which is preliminary data.</text>
</comment>
<evidence type="ECO:0000313" key="1">
    <source>
        <dbReference type="EMBL" id="KAJ9109078.1"/>
    </source>
</evidence>
<dbReference type="Proteomes" id="UP001227268">
    <property type="component" value="Unassembled WGS sequence"/>
</dbReference>
<organism evidence="1 2">
    <name type="scientific">Naganishia friedmannii</name>
    <dbReference type="NCBI Taxonomy" id="89922"/>
    <lineage>
        <taxon>Eukaryota</taxon>
        <taxon>Fungi</taxon>
        <taxon>Dikarya</taxon>
        <taxon>Basidiomycota</taxon>
        <taxon>Agaricomycotina</taxon>
        <taxon>Tremellomycetes</taxon>
        <taxon>Filobasidiales</taxon>
        <taxon>Filobasidiaceae</taxon>
        <taxon>Naganishia</taxon>
    </lineage>
</organism>
<gene>
    <name evidence="1" type="ORF">QFC21_000406</name>
</gene>
<accession>A0ACC2WC76</accession>